<dbReference type="RefSeq" id="WP_068623959.1">
    <property type="nucleotide sequence ID" value="NZ_MAQA01000003.1"/>
</dbReference>
<keyword evidence="3" id="KW-1185">Reference proteome</keyword>
<comment type="caution">
    <text evidence="2">The sequence shown here is derived from an EMBL/GenBank/DDBJ whole genome shotgun (WGS) entry which is preliminary data.</text>
</comment>
<evidence type="ECO:0000313" key="2">
    <source>
        <dbReference type="EMBL" id="OCI32800.1"/>
    </source>
</evidence>
<evidence type="ECO:0000313" key="3">
    <source>
        <dbReference type="Proteomes" id="UP000093412"/>
    </source>
</evidence>
<gene>
    <name evidence="2" type="ORF">OERS_03920</name>
</gene>
<sequence>MNGFDDLAHPRAGDGKFAAKPVAETPGGLSALSPADDVGNVDAALATDDELRAQARHPDPAVRVDVLASAHVPYDVVVELADPRTQPVVVRHAAAASFHAGAAARGARDPNPVVRAAASGGWDLDESGRERARQAADALIAS</sequence>
<organism evidence="2 3">
    <name type="scientific">Oerskovia enterophila</name>
    <dbReference type="NCBI Taxonomy" id="43678"/>
    <lineage>
        <taxon>Bacteria</taxon>
        <taxon>Bacillati</taxon>
        <taxon>Actinomycetota</taxon>
        <taxon>Actinomycetes</taxon>
        <taxon>Micrococcales</taxon>
        <taxon>Cellulomonadaceae</taxon>
        <taxon>Oerskovia</taxon>
    </lineage>
</organism>
<evidence type="ECO:0000256" key="1">
    <source>
        <dbReference type="SAM" id="MobiDB-lite"/>
    </source>
</evidence>
<reference evidence="2 3" key="1">
    <citation type="submission" date="2016-06" db="EMBL/GenBank/DDBJ databases">
        <title>Genome sequence of Oerskovia enterophila DSM 43852.</title>
        <authorList>
            <person name="Poehlein A."/>
            <person name="Jag V."/>
            <person name="Bengelsdorf F.R."/>
            <person name="Daniel R."/>
            <person name="Duerre P."/>
        </authorList>
    </citation>
    <scope>NUCLEOTIDE SEQUENCE [LARGE SCALE GENOMIC DNA]</scope>
    <source>
        <strain evidence="2 3">DSM 43852</strain>
    </source>
</reference>
<proteinExistence type="predicted"/>
<dbReference type="Proteomes" id="UP000093412">
    <property type="component" value="Unassembled WGS sequence"/>
</dbReference>
<feature type="region of interest" description="Disordered" evidence="1">
    <location>
        <begin position="1"/>
        <end position="36"/>
    </location>
</feature>
<accession>A0ABX2Y877</accession>
<dbReference type="EMBL" id="MAQA01000003">
    <property type="protein sequence ID" value="OCI32800.1"/>
    <property type="molecule type" value="Genomic_DNA"/>
</dbReference>
<feature type="compositionally biased region" description="Basic and acidic residues" evidence="1">
    <location>
        <begin position="1"/>
        <end position="14"/>
    </location>
</feature>
<protein>
    <submittedName>
        <fullName evidence="2">Uncharacterized protein</fullName>
    </submittedName>
</protein>
<name>A0ABX2Y877_9CELL</name>